<feature type="compositionally biased region" description="Pro residues" evidence="1">
    <location>
        <begin position="19"/>
        <end position="29"/>
    </location>
</feature>
<keyword evidence="3" id="KW-1185">Reference proteome</keyword>
<accession>A0ABZ2ZUT7</accession>
<protein>
    <submittedName>
        <fullName evidence="2">Uncharacterized protein</fullName>
    </submittedName>
</protein>
<dbReference type="RefSeq" id="WP_342023563.1">
    <property type="nucleotide sequence ID" value="NZ_CP151657.1"/>
</dbReference>
<evidence type="ECO:0000256" key="1">
    <source>
        <dbReference type="SAM" id="MobiDB-lite"/>
    </source>
</evidence>
<feature type="region of interest" description="Disordered" evidence="1">
    <location>
        <begin position="1"/>
        <end position="31"/>
    </location>
</feature>
<feature type="compositionally biased region" description="Basic residues" evidence="1">
    <location>
        <begin position="82"/>
        <end position="91"/>
    </location>
</feature>
<dbReference type="Proteomes" id="UP001448858">
    <property type="component" value="Chromosome"/>
</dbReference>
<name>A0ABZ2ZUT7_9MICC</name>
<feature type="region of interest" description="Disordered" evidence="1">
    <location>
        <begin position="65"/>
        <end position="91"/>
    </location>
</feature>
<organism evidence="2 3">
    <name type="scientific">Arthrobacter citreus</name>
    <dbReference type="NCBI Taxonomy" id="1670"/>
    <lineage>
        <taxon>Bacteria</taxon>
        <taxon>Bacillati</taxon>
        <taxon>Actinomycetota</taxon>
        <taxon>Actinomycetes</taxon>
        <taxon>Micrococcales</taxon>
        <taxon>Micrococcaceae</taxon>
        <taxon>Arthrobacter</taxon>
    </lineage>
</organism>
<reference evidence="2 3" key="1">
    <citation type="submission" date="2024-04" db="EMBL/GenBank/DDBJ databases">
        <title>Arthrobacter sp. from Plains bison fecal sample.</title>
        <authorList>
            <person name="Ruzzini A."/>
        </authorList>
    </citation>
    <scope>NUCLEOTIDE SEQUENCE [LARGE SCALE GENOMIC DNA]</scope>
    <source>
        <strain evidence="2 3">EINP1</strain>
    </source>
</reference>
<evidence type="ECO:0000313" key="2">
    <source>
        <dbReference type="EMBL" id="WZP15911.1"/>
    </source>
</evidence>
<evidence type="ECO:0000313" key="3">
    <source>
        <dbReference type="Proteomes" id="UP001448858"/>
    </source>
</evidence>
<proteinExistence type="predicted"/>
<dbReference type="EMBL" id="CP151657">
    <property type="protein sequence ID" value="WZP15911.1"/>
    <property type="molecule type" value="Genomic_DNA"/>
</dbReference>
<gene>
    <name evidence="2" type="ORF">AAE021_17475</name>
</gene>
<sequence length="91" mass="9436">MTQNKKNHAKPLSAIPLSVPVPSPVPGPSLPEATVSLAPAAAAKLSADASEKAAAAMAAENALPGWQSLGKDHKPTHANGKQGRREKKVRW</sequence>